<dbReference type="EMBL" id="JANKHG010000017">
    <property type="protein sequence ID" value="MCR2746935.1"/>
    <property type="molecule type" value="Genomic_DNA"/>
</dbReference>
<accession>A0ABT1XI23</accession>
<keyword evidence="2" id="KW-1185">Reference proteome</keyword>
<evidence type="ECO:0000313" key="1">
    <source>
        <dbReference type="EMBL" id="MCR2746935.1"/>
    </source>
</evidence>
<organism evidence="1 2">
    <name type="scientific">Limnobacter parvus</name>
    <dbReference type="NCBI Taxonomy" id="2939690"/>
    <lineage>
        <taxon>Bacteria</taxon>
        <taxon>Pseudomonadati</taxon>
        <taxon>Pseudomonadota</taxon>
        <taxon>Betaproteobacteria</taxon>
        <taxon>Burkholderiales</taxon>
        <taxon>Burkholderiaceae</taxon>
        <taxon>Limnobacter</taxon>
    </lineage>
</organism>
<dbReference type="PANTHER" id="PTHR11669">
    <property type="entry name" value="REPLICATION FACTOR C / DNA POLYMERASE III GAMMA-TAU SUBUNIT"/>
    <property type="match status" value="1"/>
</dbReference>
<name>A0ABT1XI23_9BURK</name>
<sequence length="335" mass="37047">MSTASWLLRAQAQLGNLMQATTAPVLIHGHQPKGLYELVNQHLAEALCEFSDESASGKKPCLQCPGCHMRLAGNHPDLRYLMPQAVALELGFNVEVKSGVKPSQDIRIDDVRDLQNYFNTASSRGASRYVVVYPFDRMNANTANALLKTLEEPANGLRFLLVGSRIDKLLPTIRSRCQELTMPMPAIAECICWLEGQGVAQPGVALGVAMNDPFEALGLAQNAADQLELRKKFLDWLANPDQHANPPAGLEKVGLPVVLELAMRLCSDCVAQAHGLKGSNFPWLQPKLMWVKSVGADRFSNLYQNLQKEFRLANHPINPRLALEYVGQQWQTLTK</sequence>
<gene>
    <name evidence="1" type="ORF">NSP04_09765</name>
</gene>
<dbReference type="InterPro" id="IPR027417">
    <property type="entry name" value="P-loop_NTPase"/>
</dbReference>
<reference evidence="1" key="1">
    <citation type="submission" date="2022-07" db="EMBL/GenBank/DDBJ databases">
        <authorList>
            <person name="Xamxidin M."/>
        </authorList>
    </citation>
    <scope>NUCLEOTIDE SEQUENCE</scope>
    <source>
        <strain evidence="1">YS8-69</strain>
    </source>
</reference>
<dbReference type="SUPFAM" id="SSF52540">
    <property type="entry name" value="P-loop containing nucleoside triphosphate hydrolases"/>
    <property type="match status" value="1"/>
</dbReference>
<evidence type="ECO:0008006" key="3">
    <source>
        <dbReference type="Google" id="ProtNLM"/>
    </source>
</evidence>
<protein>
    <recommendedName>
        <fullName evidence="3">DNA polymerase III subunit delta</fullName>
    </recommendedName>
</protein>
<evidence type="ECO:0000313" key="2">
    <source>
        <dbReference type="Proteomes" id="UP001165267"/>
    </source>
</evidence>
<dbReference type="Gene3D" id="3.40.50.300">
    <property type="entry name" value="P-loop containing nucleotide triphosphate hydrolases"/>
    <property type="match status" value="1"/>
</dbReference>
<dbReference type="PANTHER" id="PTHR11669:SF8">
    <property type="entry name" value="DNA POLYMERASE III SUBUNIT DELTA"/>
    <property type="match status" value="1"/>
</dbReference>
<proteinExistence type="predicted"/>
<dbReference type="Proteomes" id="UP001165267">
    <property type="component" value="Unassembled WGS sequence"/>
</dbReference>
<dbReference type="RefSeq" id="WP_257512142.1">
    <property type="nucleotide sequence ID" value="NZ_JANKHG010000017.1"/>
</dbReference>
<comment type="caution">
    <text evidence="1">The sequence shown here is derived from an EMBL/GenBank/DDBJ whole genome shotgun (WGS) entry which is preliminary data.</text>
</comment>
<dbReference type="InterPro" id="IPR050238">
    <property type="entry name" value="DNA_Rep/Repair_Clamp_Loader"/>
</dbReference>
<dbReference type="Pfam" id="PF13177">
    <property type="entry name" value="DNA_pol3_delta2"/>
    <property type="match status" value="1"/>
</dbReference>